<organism evidence="2 3">
    <name type="scientific">Paxillus rubicundulus Ve08.2h10</name>
    <dbReference type="NCBI Taxonomy" id="930991"/>
    <lineage>
        <taxon>Eukaryota</taxon>
        <taxon>Fungi</taxon>
        <taxon>Dikarya</taxon>
        <taxon>Basidiomycota</taxon>
        <taxon>Agaricomycotina</taxon>
        <taxon>Agaricomycetes</taxon>
        <taxon>Agaricomycetidae</taxon>
        <taxon>Boletales</taxon>
        <taxon>Paxilineae</taxon>
        <taxon>Paxillaceae</taxon>
        <taxon>Paxillus</taxon>
    </lineage>
</organism>
<protein>
    <submittedName>
        <fullName evidence="2">Uncharacterized protein</fullName>
    </submittedName>
</protein>
<sequence length="156" mass="18479">LSWRTDFEKSEVERREKERADAEKQAKRKADDKAHLNTNQMQHQKQNVRCARCCTRYLTRRNCRRAQDENPRVPCRSHAHRRRFPTSTICRTLQQRGEIRNLHPTAILVVFNPHSLRSHPPLLLHYYPSSRDAPNGRVFLRHKYSPPLATATQYSL</sequence>
<accession>A0A0D0DW04</accession>
<evidence type="ECO:0000256" key="1">
    <source>
        <dbReference type="SAM" id="MobiDB-lite"/>
    </source>
</evidence>
<gene>
    <name evidence="2" type="ORF">PAXRUDRAFT_822919</name>
</gene>
<feature type="region of interest" description="Disordered" evidence="1">
    <location>
        <begin position="1"/>
        <end position="41"/>
    </location>
</feature>
<reference evidence="3" key="2">
    <citation type="submission" date="2015-01" db="EMBL/GenBank/DDBJ databases">
        <title>Evolutionary Origins and Diversification of the Mycorrhizal Mutualists.</title>
        <authorList>
            <consortium name="DOE Joint Genome Institute"/>
            <consortium name="Mycorrhizal Genomics Consortium"/>
            <person name="Kohler A."/>
            <person name="Kuo A."/>
            <person name="Nagy L.G."/>
            <person name="Floudas D."/>
            <person name="Copeland A."/>
            <person name="Barry K.W."/>
            <person name="Cichocki N."/>
            <person name="Veneault-Fourrey C."/>
            <person name="LaButti K."/>
            <person name="Lindquist E.A."/>
            <person name="Lipzen A."/>
            <person name="Lundell T."/>
            <person name="Morin E."/>
            <person name="Murat C."/>
            <person name="Riley R."/>
            <person name="Ohm R."/>
            <person name="Sun H."/>
            <person name="Tunlid A."/>
            <person name="Henrissat B."/>
            <person name="Grigoriev I.V."/>
            <person name="Hibbett D.S."/>
            <person name="Martin F."/>
        </authorList>
    </citation>
    <scope>NUCLEOTIDE SEQUENCE [LARGE SCALE GENOMIC DNA]</scope>
    <source>
        <strain evidence="3">Ve08.2h10</strain>
    </source>
</reference>
<dbReference type="EMBL" id="KN824864">
    <property type="protein sequence ID" value="KIK99298.1"/>
    <property type="molecule type" value="Genomic_DNA"/>
</dbReference>
<name>A0A0D0DW04_9AGAM</name>
<feature type="compositionally biased region" description="Basic and acidic residues" evidence="1">
    <location>
        <begin position="1"/>
        <end position="35"/>
    </location>
</feature>
<feature type="non-terminal residue" evidence="2">
    <location>
        <position position="1"/>
    </location>
</feature>
<evidence type="ECO:0000313" key="2">
    <source>
        <dbReference type="EMBL" id="KIK99298.1"/>
    </source>
</evidence>
<proteinExistence type="predicted"/>
<dbReference type="Proteomes" id="UP000054538">
    <property type="component" value="Unassembled WGS sequence"/>
</dbReference>
<evidence type="ECO:0000313" key="3">
    <source>
        <dbReference type="Proteomes" id="UP000054538"/>
    </source>
</evidence>
<reference evidence="2 3" key="1">
    <citation type="submission" date="2014-04" db="EMBL/GenBank/DDBJ databases">
        <authorList>
            <consortium name="DOE Joint Genome Institute"/>
            <person name="Kuo A."/>
            <person name="Kohler A."/>
            <person name="Jargeat P."/>
            <person name="Nagy L.G."/>
            <person name="Floudas D."/>
            <person name="Copeland A."/>
            <person name="Barry K.W."/>
            <person name="Cichocki N."/>
            <person name="Veneault-Fourrey C."/>
            <person name="LaButti K."/>
            <person name="Lindquist E.A."/>
            <person name="Lipzen A."/>
            <person name="Lundell T."/>
            <person name="Morin E."/>
            <person name="Murat C."/>
            <person name="Sun H."/>
            <person name="Tunlid A."/>
            <person name="Henrissat B."/>
            <person name="Grigoriev I.V."/>
            <person name="Hibbett D.S."/>
            <person name="Martin F."/>
            <person name="Nordberg H.P."/>
            <person name="Cantor M.N."/>
            <person name="Hua S.X."/>
        </authorList>
    </citation>
    <scope>NUCLEOTIDE SEQUENCE [LARGE SCALE GENOMIC DNA]</scope>
    <source>
        <strain evidence="2 3">Ve08.2h10</strain>
    </source>
</reference>
<dbReference type="AlphaFoldDB" id="A0A0D0DW04"/>
<dbReference type="InParanoid" id="A0A0D0DW04"/>
<dbReference type="HOGENOM" id="CLU_1691005_0_0_1"/>
<keyword evidence="3" id="KW-1185">Reference proteome</keyword>